<evidence type="ECO:0000313" key="2">
    <source>
        <dbReference type="Proteomes" id="UP001189429"/>
    </source>
</evidence>
<organism evidence="1 2">
    <name type="scientific">Prorocentrum cordatum</name>
    <dbReference type="NCBI Taxonomy" id="2364126"/>
    <lineage>
        <taxon>Eukaryota</taxon>
        <taxon>Sar</taxon>
        <taxon>Alveolata</taxon>
        <taxon>Dinophyceae</taxon>
        <taxon>Prorocentrales</taxon>
        <taxon>Prorocentraceae</taxon>
        <taxon>Prorocentrum</taxon>
    </lineage>
</organism>
<protein>
    <submittedName>
        <fullName evidence="1">Uncharacterized protein</fullName>
    </submittedName>
</protein>
<dbReference type="EMBL" id="CAUYUJ010020086">
    <property type="protein sequence ID" value="CAK0895787.1"/>
    <property type="molecule type" value="Genomic_DNA"/>
</dbReference>
<gene>
    <name evidence="1" type="ORF">PCOR1329_LOCUS74428</name>
</gene>
<reference evidence="1" key="1">
    <citation type="submission" date="2023-10" db="EMBL/GenBank/DDBJ databases">
        <authorList>
            <person name="Chen Y."/>
            <person name="Shah S."/>
            <person name="Dougan E. K."/>
            <person name="Thang M."/>
            <person name="Chan C."/>
        </authorList>
    </citation>
    <scope>NUCLEOTIDE SEQUENCE [LARGE SCALE GENOMIC DNA]</scope>
</reference>
<evidence type="ECO:0000313" key="1">
    <source>
        <dbReference type="EMBL" id="CAK0895787.1"/>
    </source>
</evidence>
<accession>A0ABN9XA93</accession>
<sequence>MLRVSSAFSNSVISRLSTTGSAATPFRPSCASSASEVAATASTAFSPPLHLRGGALERVAHLAIARGELQRPGGEARQGGGAVRGGRDGEFHTRAILRLVVALALPDLLLHDGLVCKGHVGGVVDLLQHEGHRGAVQRLVPEGGRLPRPFSSP</sequence>
<proteinExistence type="predicted"/>
<dbReference type="Proteomes" id="UP001189429">
    <property type="component" value="Unassembled WGS sequence"/>
</dbReference>
<comment type="caution">
    <text evidence="1">The sequence shown here is derived from an EMBL/GenBank/DDBJ whole genome shotgun (WGS) entry which is preliminary data.</text>
</comment>
<keyword evidence="2" id="KW-1185">Reference proteome</keyword>
<name>A0ABN9XA93_9DINO</name>